<name>A0A8H7THK8_9HELO</name>
<feature type="region of interest" description="Disordered" evidence="1">
    <location>
        <begin position="353"/>
        <end position="387"/>
    </location>
</feature>
<dbReference type="Proteomes" id="UP000664132">
    <property type="component" value="Unassembled WGS sequence"/>
</dbReference>
<feature type="chain" id="PRO_5034255138" evidence="2">
    <location>
        <begin position="19"/>
        <end position="406"/>
    </location>
</feature>
<evidence type="ECO:0000313" key="3">
    <source>
        <dbReference type="EMBL" id="KAG4419581.1"/>
    </source>
</evidence>
<evidence type="ECO:0000313" key="4">
    <source>
        <dbReference type="Proteomes" id="UP000664132"/>
    </source>
</evidence>
<keyword evidence="4" id="KW-1185">Reference proteome</keyword>
<reference evidence="3" key="1">
    <citation type="submission" date="2021-02" db="EMBL/GenBank/DDBJ databases">
        <title>Genome sequence Cadophora malorum strain M34.</title>
        <authorList>
            <person name="Stefanovic E."/>
            <person name="Vu D."/>
            <person name="Scully C."/>
            <person name="Dijksterhuis J."/>
            <person name="Roader J."/>
            <person name="Houbraken J."/>
        </authorList>
    </citation>
    <scope>NUCLEOTIDE SEQUENCE</scope>
    <source>
        <strain evidence="3">M34</strain>
    </source>
</reference>
<gene>
    <name evidence="3" type="ORF">IFR04_007283</name>
</gene>
<accession>A0A8H7THK8</accession>
<dbReference type="EMBL" id="JAFJYH010000102">
    <property type="protein sequence ID" value="KAG4419581.1"/>
    <property type="molecule type" value="Genomic_DNA"/>
</dbReference>
<proteinExistence type="predicted"/>
<comment type="caution">
    <text evidence="3">The sequence shown here is derived from an EMBL/GenBank/DDBJ whole genome shotgun (WGS) entry which is preliminary data.</text>
</comment>
<dbReference type="OrthoDB" id="2260257at2759"/>
<protein>
    <submittedName>
        <fullName evidence="3">Uncharacterized protein</fullName>
    </submittedName>
</protein>
<sequence>MSLRAAVAYLALLCTVAAQDSLKFTSGITDPAPVPGKPFTITWTGGQATEPVYIVRNYYFGNTPNQDIIYSTEDILSNAPNNGSWTYNVPLDIFAGRYSFSIGYNPFMLSDQTGIFTILPSQTSKVTNAAPAPTTNTAYQSYRGCGLPPLPDFTYTGYQPPCTVTSFGQTRTIYPIVPAELSSSFFGTSYLASAPPIISPGSTSTISLSLSVNTAFATGVFAQALQCPTPVTPSTTKLTASGTTTILSLVGCAPSTSVASRGAGTCQTSGFSTFSVTGTTSVCCPGGWSTTPLNSELFCFTSMAQIERRAKLKERQVSTETLVASPNPLVAISGLVFTSAGIVTAAAEVSESASSSGGSVSDSSPAANTESAASTTTSKSTGLASAPSRGNVRAAAFMVGLLYFLI</sequence>
<organism evidence="3 4">
    <name type="scientific">Cadophora malorum</name>
    <dbReference type="NCBI Taxonomy" id="108018"/>
    <lineage>
        <taxon>Eukaryota</taxon>
        <taxon>Fungi</taxon>
        <taxon>Dikarya</taxon>
        <taxon>Ascomycota</taxon>
        <taxon>Pezizomycotina</taxon>
        <taxon>Leotiomycetes</taxon>
        <taxon>Helotiales</taxon>
        <taxon>Ploettnerulaceae</taxon>
        <taxon>Cadophora</taxon>
    </lineage>
</organism>
<keyword evidence="2" id="KW-0732">Signal</keyword>
<dbReference type="AlphaFoldDB" id="A0A8H7THK8"/>
<evidence type="ECO:0000256" key="1">
    <source>
        <dbReference type="SAM" id="MobiDB-lite"/>
    </source>
</evidence>
<feature type="signal peptide" evidence="2">
    <location>
        <begin position="1"/>
        <end position="18"/>
    </location>
</feature>
<feature type="compositionally biased region" description="Low complexity" evidence="1">
    <location>
        <begin position="353"/>
        <end position="386"/>
    </location>
</feature>
<evidence type="ECO:0000256" key="2">
    <source>
        <dbReference type="SAM" id="SignalP"/>
    </source>
</evidence>